<keyword evidence="2" id="KW-1185">Reference proteome</keyword>
<protein>
    <submittedName>
        <fullName evidence="1">Uncharacterized protein</fullName>
    </submittedName>
</protein>
<reference evidence="1" key="1">
    <citation type="submission" date="2019-12" db="EMBL/GenBank/DDBJ databases">
        <title>High-Quality draft genome sequences of three cyanobacteria isolated from the limestone walls of the Old Cathedral of Coimbra.</title>
        <authorList>
            <person name="Tiago I."/>
            <person name="Soares F."/>
            <person name="Portugal A."/>
        </authorList>
    </citation>
    <scope>NUCLEOTIDE SEQUENCE</scope>
    <source>
        <strain evidence="1">A</strain>
    </source>
</reference>
<evidence type="ECO:0000313" key="2">
    <source>
        <dbReference type="Proteomes" id="UP000646053"/>
    </source>
</evidence>
<evidence type="ECO:0000313" key="1">
    <source>
        <dbReference type="EMBL" id="NDJ19885.1"/>
    </source>
</evidence>
<dbReference type="RefSeq" id="WP_162425402.1">
    <property type="nucleotide sequence ID" value="NZ_WVIE01000044.1"/>
</dbReference>
<accession>A0A8J7Z5P9</accession>
<sequence>MEQFKPREAKPIIDEIDRVLAQHYGFTAEELDFIINYDIKYRMGRDNGGED</sequence>
<dbReference type="AlphaFoldDB" id="A0A8J7Z5P9"/>
<comment type="caution">
    <text evidence="1">The sequence shown here is derived from an EMBL/GenBank/DDBJ whole genome shotgun (WGS) entry which is preliminary data.</text>
</comment>
<dbReference type="EMBL" id="WVIE01000044">
    <property type="protein sequence ID" value="NDJ19885.1"/>
    <property type="molecule type" value="Genomic_DNA"/>
</dbReference>
<name>A0A8J7Z5P9_9CYAN</name>
<dbReference type="Proteomes" id="UP000646053">
    <property type="component" value="Unassembled WGS sequence"/>
</dbReference>
<organism evidence="1 2">
    <name type="scientific">Myxacorys almedinensis A</name>
    <dbReference type="NCBI Taxonomy" id="2690445"/>
    <lineage>
        <taxon>Bacteria</taxon>
        <taxon>Bacillati</taxon>
        <taxon>Cyanobacteriota</taxon>
        <taxon>Cyanophyceae</taxon>
        <taxon>Leptolyngbyales</taxon>
        <taxon>Leptolyngbyaceae</taxon>
        <taxon>Myxacorys</taxon>
        <taxon>Myxacorys almedinensis</taxon>
    </lineage>
</organism>
<proteinExistence type="predicted"/>
<gene>
    <name evidence="1" type="ORF">GS601_21790</name>
</gene>